<dbReference type="SUPFAM" id="SSF55781">
    <property type="entry name" value="GAF domain-like"/>
    <property type="match status" value="1"/>
</dbReference>
<sequence>MNFSKYYIYIIKCIALIVTIPVLIYGHSKHNIFLLSIGLLAFLIFLAVNVLEIIIVSKIRSKNKRRLQKIIKNKAIKSLKPQRFFYPNRDKDALNAYELLKQKQEELEILRITSEKFNSTMDVDNIVEYIFDVYQKFTNCDRCLICFKDVDSQDIFCRYEFGKELFGEVGKFFDDDSVITKCFNTNSIVVNCDILIKKRGIYGDKLAIPLSISTEQLGVIFLETSKKNSFKNINLPFIKSLANYAAVAINKAELFNDVWAQKQEIEALYEEAAAVNDDLNDNIENLNKAKEELRQKNEELLRYSESLNTGYIQTVMSLVNAIEAKDAYTSGHCQRVMEIACEIAANMNLDEESIQDLKYAAVLHDIGKIGISAGILNKPEKLTEQEYEEIKKHPEISYNILKNVEFLNRGLRAILEHHEKYNGSGYPNNLKGEEISLLGRILCIADAFDAMTSNRTYRKGMTMEVAVNEIERCKGIQFDPKVSDVFIKMIRELVNT</sequence>
<dbReference type="PROSITE" id="PS51832">
    <property type="entry name" value="HD_GYP"/>
    <property type="match status" value="1"/>
</dbReference>
<dbReference type="Gene3D" id="3.30.450.40">
    <property type="match status" value="1"/>
</dbReference>
<keyword evidence="2" id="KW-0472">Membrane</keyword>
<dbReference type="InterPro" id="IPR003018">
    <property type="entry name" value="GAF"/>
</dbReference>
<dbReference type="InterPro" id="IPR029016">
    <property type="entry name" value="GAF-like_dom_sf"/>
</dbReference>
<dbReference type="PANTHER" id="PTHR43155">
    <property type="entry name" value="CYCLIC DI-GMP PHOSPHODIESTERASE PA4108-RELATED"/>
    <property type="match status" value="1"/>
</dbReference>
<gene>
    <name evidence="5" type="ORF">EHE19_011200</name>
</gene>
<feature type="transmembrane region" description="Helical" evidence="2">
    <location>
        <begin position="7"/>
        <end position="26"/>
    </location>
</feature>
<feature type="domain" description="HD-GYP" evidence="4">
    <location>
        <begin position="307"/>
        <end position="496"/>
    </location>
</feature>
<dbReference type="CDD" id="cd00077">
    <property type="entry name" value="HDc"/>
    <property type="match status" value="1"/>
</dbReference>
<dbReference type="InterPro" id="IPR037522">
    <property type="entry name" value="HD_GYP_dom"/>
</dbReference>
<dbReference type="PROSITE" id="PS51831">
    <property type="entry name" value="HD"/>
    <property type="match status" value="1"/>
</dbReference>
<evidence type="ECO:0000313" key="5">
    <source>
        <dbReference type="EMBL" id="QNU65494.1"/>
    </source>
</evidence>
<dbReference type="EMBL" id="CP061336">
    <property type="protein sequence ID" value="QNU65494.1"/>
    <property type="molecule type" value="Genomic_DNA"/>
</dbReference>
<feature type="domain" description="HD" evidence="3">
    <location>
        <begin position="329"/>
        <end position="451"/>
    </location>
</feature>
<dbReference type="InterPro" id="IPR006674">
    <property type="entry name" value="HD_domain"/>
</dbReference>
<keyword evidence="2" id="KW-0812">Transmembrane</keyword>
<evidence type="ECO:0000256" key="2">
    <source>
        <dbReference type="SAM" id="Phobius"/>
    </source>
</evidence>
<evidence type="ECO:0000313" key="6">
    <source>
        <dbReference type="Proteomes" id="UP000306409"/>
    </source>
</evidence>
<dbReference type="RefSeq" id="WP_137695861.1">
    <property type="nucleotide sequence ID" value="NZ_CP061336.1"/>
</dbReference>
<dbReference type="SUPFAM" id="SSF109604">
    <property type="entry name" value="HD-domain/PDEase-like"/>
    <property type="match status" value="1"/>
</dbReference>
<reference evidence="5 6" key="1">
    <citation type="submission" date="2020-09" db="EMBL/GenBank/DDBJ databases">
        <title>Characterization and genome sequencing of Ruminiclostridium sp. nov. MA18.</title>
        <authorList>
            <person name="Rettenmaier R."/>
            <person name="Kowollik M.-L."/>
            <person name="Liebl W."/>
            <person name="Zverlov V."/>
        </authorList>
    </citation>
    <scope>NUCLEOTIDE SEQUENCE [LARGE SCALE GENOMIC DNA]</scope>
    <source>
        <strain evidence="5 6">MA18</strain>
    </source>
</reference>
<proteinExistence type="predicted"/>
<name>A0A4U7JK55_9FIRM</name>
<dbReference type="OrthoDB" id="9804747at2"/>
<dbReference type="Pfam" id="PF13487">
    <property type="entry name" value="HD_5"/>
    <property type="match status" value="1"/>
</dbReference>
<feature type="transmembrane region" description="Helical" evidence="2">
    <location>
        <begin position="32"/>
        <end position="56"/>
    </location>
</feature>
<evidence type="ECO:0000256" key="1">
    <source>
        <dbReference type="SAM" id="Coils"/>
    </source>
</evidence>
<dbReference type="KEGG" id="rher:EHE19_011200"/>
<dbReference type="AlphaFoldDB" id="A0A4U7JK55"/>
<dbReference type="PANTHER" id="PTHR43155:SF2">
    <property type="entry name" value="CYCLIC DI-GMP PHOSPHODIESTERASE PA4108"/>
    <property type="match status" value="1"/>
</dbReference>
<keyword evidence="1" id="KW-0175">Coiled coil</keyword>
<dbReference type="Pfam" id="PF13492">
    <property type="entry name" value="GAF_3"/>
    <property type="match status" value="1"/>
</dbReference>
<dbReference type="Gene3D" id="1.10.3210.10">
    <property type="entry name" value="Hypothetical protein af1432"/>
    <property type="match status" value="1"/>
</dbReference>
<keyword evidence="2" id="KW-1133">Transmembrane helix</keyword>
<keyword evidence="6" id="KW-1185">Reference proteome</keyword>
<evidence type="ECO:0000259" key="4">
    <source>
        <dbReference type="PROSITE" id="PS51832"/>
    </source>
</evidence>
<dbReference type="SMART" id="SM00471">
    <property type="entry name" value="HDc"/>
    <property type="match status" value="1"/>
</dbReference>
<accession>A0A4U7JK55</accession>
<dbReference type="Proteomes" id="UP000306409">
    <property type="component" value="Chromosome"/>
</dbReference>
<dbReference type="InterPro" id="IPR003607">
    <property type="entry name" value="HD/PDEase_dom"/>
</dbReference>
<organism evidence="5 6">
    <name type="scientific">Ruminiclostridium herbifermentans</name>
    <dbReference type="NCBI Taxonomy" id="2488810"/>
    <lineage>
        <taxon>Bacteria</taxon>
        <taxon>Bacillati</taxon>
        <taxon>Bacillota</taxon>
        <taxon>Clostridia</taxon>
        <taxon>Eubacteriales</taxon>
        <taxon>Oscillospiraceae</taxon>
        <taxon>Ruminiclostridium</taxon>
    </lineage>
</organism>
<feature type="coiled-coil region" evidence="1">
    <location>
        <begin position="262"/>
        <end position="306"/>
    </location>
</feature>
<protein>
    <submittedName>
        <fullName evidence="5">HD domain-containing protein</fullName>
    </submittedName>
</protein>
<evidence type="ECO:0000259" key="3">
    <source>
        <dbReference type="PROSITE" id="PS51831"/>
    </source>
</evidence>